<evidence type="ECO:0000256" key="1">
    <source>
        <dbReference type="SAM" id="Phobius"/>
    </source>
</evidence>
<keyword evidence="1" id="KW-0472">Membrane</keyword>
<reference evidence="2 3" key="1">
    <citation type="journal article" date="2023" name="Commun. Biol.">
        <title>Genome analysis of Parmales, the sister group of diatoms, reveals the evolutionary specialization of diatoms from phago-mixotrophs to photoautotrophs.</title>
        <authorList>
            <person name="Ban H."/>
            <person name="Sato S."/>
            <person name="Yoshikawa S."/>
            <person name="Yamada K."/>
            <person name="Nakamura Y."/>
            <person name="Ichinomiya M."/>
            <person name="Sato N."/>
            <person name="Blanc-Mathieu R."/>
            <person name="Endo H."/>
            <person name="Kuwata A."/>
            <person name="Ogata H."/>
        </authorList>
    </citation>
    <scope>NUCLEOTIDE SEQUENCE [LARGE SCALE GENOMIC DNA]</scope>
</reference>
<dbReference type="EMBL" id="BRYB01003756">
    <property type="protein sequence ID" value="GMI20097.1"/>
    <property type="molecule type" value="Genomic_DNA"/>
</dbReference>
<organism evidence="2 3">
    <name type="scientific">Tetraparma gracilis</name>
    <dbReference type="NCBI Taxonomy" id="2962635"/>
    <lineage>
        <taxon>Eukaryota</taxon>
        <taxon>Sar</taxon>
        <taxon>Stramenopiles</taxon>
        <taxon>Ochrophyta</taxon>
        <taxon>Bolidophyceae</taxon>
        <taxon>Parmales</taxon>
        <taxon>Triparmaceae</taxon>
        <taxon>Tetraparma</taxon>
    </lineage>
</organism>
<name>A0ABQ6M5W6_9STRA</name>
<evidence type="ECO:0000313" key="3">
    <source>
        <dbReference type="Proteomes" id="UP001165060"/>
    </source>
</evidence>
<comment type="caution">
    <text evidence="2">The sequence shown here is derived from an EMBL/GenBank/DDBJ whole genome shotgun (WGS) entry which is preliminary data.</text>
</comment>
<accession>A0ABQ6M5W6</accession>
<sequence length="354" mass="37464">MEWGYPDSGRWNEADDCCAGLEQAGCHDGYEVVMSSDVCMNGPCNTAFLYVCVESEDKLFTSTTVDGVDYVVCWTWMMTVSIVAASMQALAMAQTLRARRMYNTSGVLSPNAVEVKLVLEGGGAVVNDGKVSDFACHKVERPVVRGQGAVALSVLWDKIPGEDAAYMRVAGEPNYAFDVAAGKFQVGNLVNIYWNYRGYNQWWKRHDDGTIGPAAEDDVVLGTQEMAGQLCLLNRGDERALKFIDGGLPGGYGVAAATYAEFPTAHSAISEGGDIELAAVQSVGGGASRVVPLSVPTAVAGGEVPVADRLEAGGEVPVADRLVAVGSARNFCGSCGTRLQEQNAMFCPGCGVQL</sequence>
<dbReference type="Proteomes" id="UP001165060">
    <property type="component" value="Unassembled WGS sequence"/>
</dbReference>
<keyword evidence="1" id="KW-0812">Transmembrane</keyword>
<keyword evidence="3" id="KW-1185">Reference proteome</keyword>
<proteinExistence type="predicted"/>
<gene>
    <name evidence="2" type="ORF">TeGR_g11692</name>
</gene>
<evidence type="ECO:0000313" key="2">
    <source>
        <dbReference type="EMBL" id="GMI20097.1"/>
    </source>
</evidence>
<keyword evidence="1" id="KW-1133">Transmembrane helix</keyword>
<protein>
    <recommendedName>
        <fullName evidence="4">Zinc-ribbon domain-containing protein</fullName>
    </recommendedName>
</protein>
<feature type="transmembrane region" description="Helical" evidence="1">
    <location>
        <begin position="74"/>
        <end position="93"/>
    </location>
</feature>
<evidence type="ECO:0008006" key="4">
    <source>
        <dbReference type="Google" id="ProtNLM"/>
    </source>
</evidence>